<feature type="compositionally biased region" description="Basic and acidic residues" evidence="1">
    <location>
        <begin position="64"/>
        <end position="74"/>
    </location>
</feature>
<gene>
    <name evidence="2" type="ORF">EV644_12629</name>
</gene>
<reference evidence="2 3" key="1">
    <citation type="journal article" date="2015" name="Stand. Genomic Sci.">
        <title>Genomic Encyclopedia of Bacterial and Archaeal Type Strains, Phase III: the genomes of soil and plant-associated and newly described type strains.</title>
        <authorList>
            <person name="Whitman W.B."/>
            <person name="Woyke T."/>
            <person name="Klenk H.P."/>
            <person name="Zhou Y."/>
            <person name="Lilburn T.G."/>
            <person name="Beck B.J."/>
            <person name="De Vos P."/>
            <person name="Vandamme P."/>
            <person name="Eisen J.A."/>
            <person name="Garrity G."/>
            <person name="Hugenholtz P."/>
            <person name="Kyrpides N.C."/>
        </authorList>
    </citation>
    <scope>NUCLEOTIDE SEQUENCE [LARGE SCALE GENOMIC DNA]</scope>
    <source>
        <strain evidence="2 3">VKM Ac-2538</strain>
    </source>
</reference>
<keyword evidence="3" id="KW-1185">Reference proteome</keyword>
<sequence>MKAVSSVVSGQEPQDISDPGTDLEYDLAHETGRGTASVTPPSQEDHEPVVTATPEYDGDYSYDLAHDVPRPTKD</sequence>
<evidence type="ECO:0000313" key="2">
    <source>
        <dbReference type="EMBL" id="TCO12286.1"/>
    </source>
</evidence>
<accession>A0ABY2B9J3</accession>
<feature type="compositionally biased region" description="Polar residues" evidence="1">
    <location>
        <begin position="1"/>
        <end position="14"/>
    </location>
</feature>
<proteinExistence type="predicted"/>
<evidence type="ECO:0000256" key="1">
    <source>
        <dbReference type="SAM" id="MobiDB-lite"/>
    </source>
</evidence>
<dbReference type="Proteomes" id="UP000295818">
    <property type="component" value="Unassembled WGS sequence"/>
</dbReference>
<dbReference type="EMBL" id="SLWM01000026">
    <property type="protein sequence ID" value="TCO12286.1"/>
    <property type="molecule type" value="Genomic_DNA"/>
</dbReference>
<organism evidence="2 3">
    <name type="scientific">Kribbella orskensis</name>
    <dbReference type="NCBI Taxonomy" id="2512216"/>
    <lineage>
        <taxon>Bacteria</taxon>
        <taxon>Bacillati</taxon>
        <taxon>Actinomycetota</taxon>
        <taxon>Actinomycetes</taxon>
        <taxon>Propionibacteriales</taxon>
        <taxon>Kribbellaceae</taxon>
        <taxon>Kribbella</taxon>
    </lineage>
</organism>
<comment type="caution">
    <text evidence="2">The sequence shown here is derived from an EMBL/GenBank/DDBJ whole genome shotgun (WGS) entry which is preliminary data.</text>
</comment>
<name>A0ABY2B9J3_9ACTN</name>
<protein>
    <recommendedName>
        <fullName evidence="4">ATP-grasp target RiPP</fullName>
    </recommendedName>
</protein>
<evidence type="ECO:0008006" key="4">
    <source>
        <dbReference type="Google" id="ProtNLM"/>
    </source>
</evidence>
<feature type="region of interest" description="Disordered" evidence="1">
    <location>
        <begin position="1"/>
        <end position="74"/>
    </location>
</feature>
<evidence type="ECO:0000313" key="3">
    <source>
        <dbReference type="Proteomes" id="UP000295818"/>
    </source>
</evidence>